<dbReference type="RefSeq" id="WP_013610044.1">
    <property type="nucleotide sequence ID" value="NC_015155.1"/>
</dbReference>
<accession>F0QRT1</accession>
<sequence>MKTLKVAALATFTIASLEGGYGLSKLIIPQNIEEEKVTLESVWILEGGNKRICNLVDVDKKEWTNLGMDGHPTRSCFTSWSKNLSKNQISWILNDELEVKKRIL</sequence>
<evidence type="ECO:0000313" key="1">
    <source>
        <dbReference type="EMBL" id="ADX98201.1"/>
    </source>
</evidence>
<dbReference type="KEGG" id="mss:MSU_0670"/>
<protein>
    <submittedName>
        <fullName evidence="1">Uncharacterized protein</fullName>
    </submittedName>
</protein>
<proteinExistence type="predicted"/>
<dbReference type="AlphaFoldDB" id="F0QRT1"/>
<dbReference type="EMBL" id="CP002525">
    <property type="protein sequence ID" value="ADX98201.1"/>
    <property type="molecule type" value="Genomic_DNA"/>
</dbReference>
<dbReference type="Proteomes" id="UP000007484">
    <property type="component" value="Chromosome"/>
</dbReference>
<keyword evidence="2" id="KW-1185">Reference proteome</keyword>
<gene>
    <name evidence="1" type="ordered locus">MSU_0670</name>
</gene>
<organism evidence="1 2">
    <name type="scientific">Mycoplasma suis (strain Illinois)</name>
    <dbReference type="NCBI Taxonomy" id="768700"/>
    <lineage>
        <taxon>Bacteria</taxon>
        <taxon>Bacillati</taxon>
        <taxon>Mycoplasmatota</taxon>
        <taxon>Mollicutes</taxon>
        <taxon>Mycoplasmataceae</taxon>
        <taxon>Mycoplasma</taxon>
    </lineage>
</organism>
<name>F0QRT1_MYCSL</name>
<evidence type="ECO:0000313" key="2">
    <source>
        <dbReference type="Proteomes" id="UP000007484"/>
    </source>
</evidence>
<reference evidence="1 2" key="1">
    <citation type="journal article" date="2011" name="J. Bacteriol.">
        <title>Complete genome sequences of two hemotropic Mycoplasmas, Mycoplasma haemofelis strain Ohio2 and Mycoplasma suis strain Illinois.</title>
        <authorList>
            <person name="Messick J.B."/>
            <person name="Santos A.P."/>
            <person name="Guimaraes A.M."/>
        </authorList>
    </citation>
    <scope>NUCLEOTIDE SEQUENCE [LARGE SCALE GENOMIC DNA]</scope>
    <source>
        <strain evidence="1 2">Illinois</strain>
    </source>
</reference>
<dbReference type="HOGENOM" id="CLU_2247079_0_0_14"/>
<dbReference type="STRING" id="768700.MSU_0670"/>